<feature type="domain" description="MADS-box" evidence="7">
    <location>
        <begin position="1"/>
        <end position="49"/>
    </location>
</feature>
<evidence type="ECO:0000256" key="4">
    <source>
        <dbReference type="ARBA" id="ARBA00023163"/>
    </source>
</evidence>
<evidence type="ECO:0000259" key="7">
    <source>
        <dbReference type="PROSITE" id="PS50066"/>
    </source>
</evidence>
<accession>A0A7J9FVY4</accession>
<dbReference type="InterPro" id="IPR033897">
    <property type="entry name" value="SRF-like_MADS-box"/>
</dbReference>
<dbReference type="GO" id="GO:0005634">
    <property type="term" value="C:nucleus"/>
    <property type="evidence" value="ECO:0007669"/>
    <property type="project" value="UniProtKB-SubCell"/>
</dbReference>
<protein>
    <recommendedName>
        <fullName evidence="7">MADS-box domain-containing protein</fullName>
    </recommendedName>
</protein>
<dbReference type="EMBL" id="JABEZW010229494">
    <property type="protein sequence ID" value="MBA0789459.1"/>
    <property type="molecule type" value="Genomic_DNA"/>
</dbReference>
<evidence type="ECO:0000256" key="3">
    <source>
        <dbReference type="ARBA" id="ARBA00023125"/>
    </source>
</evidence>
<organism evidence="8 9">
    <name type="scientific">Gossypium trilobum</name>
    <dbReference type="NCBI Taxonomy" id="34281"/>
    <lineage>
        <taxon>Eukaryota</taxon>
        <taxon>Viridiplantae</taxon>
        <taxon>Streptophyta</taxon>
        <taxon>Embryophyta</taxon>
        <taxon>Tracheophyta</taxon>
        <taxon>Spermatophyta</taxon>
        <taxon>Magnoliopsida</taxon>
        <taxon>eudicotyledons</taxon>
        <taxon>Gunneridae</taxon>
        <taxon>Pentapetalae</taxon>
        <taxon>rosids</taxon>
        <taxon>malvids</taxon>
        <taxon>Malvales</taxon>
        <taxon>Malvaceae</taxon>
        <taxon>Malvoideae</taxon>
        <taxon>Gossypium</taxon>
    </lineage>
</organism>
<dbReference type="PANTHER" id="PTHR11945">
    <property type="entry name" value="MADS BOX PROTEIN"/>
    <property type="match status" value="1"/>
</dbReference>
<name>A0A7J9FVY4_9ROSI</name>
<keyword evidence="4" id="KW-0804">Transcription</keyword>
<keyword evidence="6" id="KW-0472">Membrane</keyword>
<evidence type="ECO:0000313" key="8">
    <source>
        <dbReference type="EMBL" id="MBA0789459.1"/>
    </source>
</evidence>
<dbReference type="PRINTS" id="PR00404">
    <property type="entry name" value="MADSDOMAIN"/>
</dbReference>
<dbReference type="SUPFAM" id="SSF55455">
    <property type="entry name" value="SRF-like"/>
    <property type="match status" value="1"/>
</dbReference>
<dbReference type="Gene3D" id="3.40.1810.10">
    <property type="entry name" value="Transcription factor, MADS-box"/>
    <property type="match status" value="1"/>
</dbReference>
<dbReference type="AlphaFoldDB" id="A0A7J9FVY4"/>
<reference evidence="8 9" key="1">
    <citation type="journal article" date="2019" name="Genome Biol. Evol.">
        <title>Insights into the evolution of the New World diploid cottons (Gossypium, subgenus Houzingenia) based on genome sequencing.</title>
        <authorList>
            <person name="Grover C.E."/>
            <person name="Arick M.A. 2nd"/>
            <person name="Thrash A."/>
            <person name="Conover J.L."/>
            <person name="Sanders W.S."/>
            <person name="Peterson D.G."/>
            <person name="Frelichowski J.E."/>
            <person name="Scheffler J.A."/>
            <person name="Scheffler B.E."/>
            <person name="Wendel J.F."/>
        </authorList>
    </citation>
    <scope>NUCLEOTIDE SEQUENCE [LARGE SCALE GENOMIC DNA]</scope>
    <source>
        <strain evidence="8">8</strain>
        <tissue evidence="8">Leaf</tissue>
    </source>
</reference>
<dbReference type="Proteomes" id="UP000593568">
    <property type="component" value="Unassembled WGS sequence"/>
</dbReference>
<dbReference type="GO" id="GO:0000981">
    <property type="term" value="F:DNA-binding transcription factor activity, RNA polymerase II-specific"/>
    <property type="evidence" value="ECO:0007669"/>
    <property type="project" value="InterPro"/>
</dbReference>
<dbReference type="Pfam" id="PF00319">
    <property type="entry name" value="SRF-TF"/>
    <property type="match status" value="1"/>
</dbReference>
<evidence type="ECO:0000256" key="5">
    <source>
        <dbReference type="ARBA" id="ARBA00023242"/>
    </source>
</evidence>
<dbReference type="PANTHER" id="PTHR11945:SF387">
    <property type="entry name" value="AGAMOUS-LIKE MADS-BOX PROTEIN AGL80"/>
    <property type="match status" value="1"/>
</dbReference>
<dbReference type="PROSITE" id="PS50066">
    <property type="entry name" value="MADS_BOX_2"/>
    <property type="match status" value="1"/>
</dbReference>
<dbReference type="GO" id="GO:0046983">
    <property type="term" value="F:protein dimerization activity"/>
    <property type="evidence" value="ECO:0007669"/>
    <property type="project" value="InterPro"/>
</dbReference>
<comment type="subcellular location">
    <subcellularLocation>
        <location evidence="1">Nucleus</location>
    </subcellularLocation>
</comment>
<evidence type="ECO:0000256" key="2">
    <source>
        <dbReference type="ARBA" id="ARBA00023015"/>
    </source>
</evidence>
<evidence type="ECO:0000256" key="6">
    <source>
        <dbReference type="SAM" id="Phobius"/>
    </source>
</evidence>
<dbReference type="InterPro" id="IPR002100">
    <property type="entry name" value="TF_MADSbox"/>
</dbReference>
<gene>
    <name evidence="8" type="ORF">Gotri_026814</name>
</gene>
<keyword evidence="6" id="KW-0812">Transmembrane</keyword>
<keyword evidence="5" id="KW-0539">Nucleus</keyword>
<proteinExistence type="predicted"/>
<comment type="caution">
    <text evidence="8">The sequence shown here is derived from an EMBL/GenBank/DDBJ whole genome shotgun (WGS) entry which is preliminary data.</text>
</comment>
<evidence type="ECO:0000313" key="9">
    <source>
        <dbReference type="Proteomes" id="UP000593568"/>
    </source>
</evidence>
<keyword evidence="3" id="KW-0238">DNA-binding</keyword>
<evidence type="ECO:0000256" key="1">
    <source>
        <dbReference type="ARBA" id="ARBA00004123"/>
    </source>
</evidence>
<keyword evidence="6" id="KW-1133">Transmembrane helix</keyword>
<feature type="transmembrane region" description="Helical" evidence="6">
    <location>
        <begin position="192"/>
        <end position="211"/>
    </location>
</feature>
<dbReference type="SMART" id="SM00432">
    <property type="entry name" value="MADS"/>
    <property type="match status" value="1"/>
</dbReference>
<keyword evidence="9" id="KW-1185">Reference proteome</keyword>
<dbReference type="GO" id="GO:0000978">
    <property type="term" value="F:RNA polymerase II cis-regulatory region sequence-specific DNA binding"/>
    <property type="evidence" value="ECO:0007669"/>
    <property type="project" value="TreeGrafter"/>
</dbReference>
<keyword evidence="2" id="KW-0805">Transcription regulation</keyword>
<dbReference type="GO" id="GO:0045944">
    <property type="term" value="P:positive regulation of transcription by RNA polymerase II"/>
    <property type="evidence" value="ECO:0007669"/>
    <property type="project" value="InterPro"/>
</dbReference>
<dbReference type="InterPro" id="IPR036879">
    <property type="entry name" value="TF_MADSbox_sf"/>
</dbReference>
<dbReference type="CDD" id="cd00266">
    <property type="entry name" value="MADS_SRF_like"/>
    <property type="match status" value="1"/>
</dbReference>
<sequence>MMRKKVKLAYITDDSSRKATYEKRTKGLMKKLSELSTLYDIDACSIMYSPYESQLEVWLSPMGVQQVLSKLETIPEMEKSKNMLNQESFLSQKTIKAAEQLKKYCKENWEKEMTQVMFNTISSKGVVHGLNFEALSEINLLLGKKMSDIDKRIDTLSKTPLNPQGVSSSSSSSLVALPLMKMVMPKRCRGQFIRFIYLLLLWPLIERYFIILR</sequence>